<feature type="signal peptide" evidence="2">
    <location>
        <begin position="1"/>
        <end position="31"/>
    </location>
</feature>
<evidence type="ECO:0000259" key="3">
    <source>
        <dbReference type="Pfam" id="PF00188"/>
    </source>
</evidence>
<dbReference type="Proteomes" id="UP000693970">
    <property type="component" value="Unassembled WGS sequence"/>
</dbReference>
<feature type="domain" description="SCP" evidence="3">
    <location>
        <begin position="317"/>
        <end position="440"/>
    </location>
</feature>
<accession>A0A9K3KJ15</accession>
<protein>
    <recommendedName>
        <fullName evidence="3">SCP domain-containing protein</fullName>
    </recommendedName>
</protein>
<organism evidence="4 5">
    <name type="scientific">Nitzschia inconspicua</name>
    <dbReference type="NCBI Taxonomy" id="303405"/>
    <lineage>
        <taxon>Eukaryota</taxon>
        <taxon>Sar</taxon>
        <taxon>Stramenopiles</taxon>
        <taxon>Ochrophyta</taxon>
        <taxon>Bacillariophyta</taxon>
        <taxon>Bacillariophyceae</taxon>
        <taxon>Bacillariophycidae</taxon>
        <taxon>Bacillariales</taxon>
        <taxon>Bacillariaceae</taxon>
        <taxon>Nitzschia</taxon>
    </lineage>
</organism>
<comment type="caution">
    <text evidence="4">The sequence shown here is derived from an EMBL/GenBank/DDBJ whole genome shotgun (WGS) entry which is preliminary data.</text>
</comment>
<evidence type="ECO:0000313" key="4">
    <source>
        <dbReference type="EMBL" id="KAG7344614.1"/>
    </source>
</evidence>
<dbReference type="PANTHER" id="PTHR31157:SF1">
    <property type="entry name" value="SCP DOMAIN-CONTAINING PROTEIN"/>
    <property type="match status" value="1"/>
</dbReference>
<proteinExistence type="predicted"/>
<dbReference type="OrthoDB" id="10502041at2759"/>
<sequence length="445" mass="49474">MTVIHTFQIIHSTLLLSILVLFLSFSTIVVAQRDQLGSSSGGGGLASLFRYDPGICKKDNEFLLEITVKTDNFPEDTSWMLVRSDTGRLVDMSSRFQQPNTEFVKATCIQEGITYEFAIMDAHGDGLCCKHGAGFYKAVFNGDQLLFEGGDFDALVEHTFIVRASGGQVPQPVSSPTLPPAPIEEASVSSSRPRIRHPHCDPSSNRYNPSSDNFSGCSGKLKQCARDRSLHKWEYDEAATMIDKCFRSCANRVGLDNFCRVIPPPTPVGQPRMPFCNSEGQANWNPAFGQKEIAFVQLLNQQRARGYNCPTEYFPPLPAVRRNPQLNCAARAQARKIVDYSINPGFRSNSPTLHQVCNPSKGNCDTFRQRMEKAGYEDWWGYIGENCNWGYSTAASTLKGWSESPGHCPLLHKQDFTHIQVEVGVGYYRDAVTGKEAWVMVAGQQ</sequence>
<keyword evidence="5" id="KW-1185">Reference proteome</keyword>
<dbReference type="AlphaFoldDB" id="A0A9K3KJ15"/>
<reference evidence="4" key="1">
    <citation type="journal article" date="2021" name="Sci. Rep.">
        <title>Diploid genomic architecture of Nitzschia inconspicua, an elite biomass production diatom.</title>
        <authorList>
            <person name="Oliver A."/>
            <person name="Podell S."/>
            <person name="Pinowska A."/>
            <person name="Traller J.C."/>
            <person name="Smith S.R."/>
            <person name="McClure R."/>
            <person name="Beliaev A."/>
            <person name="Bohutskyi P."/>
            <person name="Hill E.A."/>
            <person name="Rabines A."/>
            <person name="Zheng H."/>
            <person name="Allen L.Z."/>
            <person name="Kuo A."/>
            <person name="Grigoriev I.V."/>
            <person name="Allen A.E."/>
            <person name="Hazlebeck D."/>
            <person name="Allen E.E."/>
        </authorList>
    </citation>
    <scope>NUCLEOTIDE SEQUENCE</scope>
    <source>
        <strain evidence="4">Hildebrandi</strain>
    </source>
</reference>
<evidence type="ECO:0000313" key="5">
    <source>
        <dbReference type="Proteomes" id="UP000693970"/>
    </source>
</evidence>
<dbReference type="InterPro" id="IPR014044">
    <property type="entry name" value="CAP_dom"/>
</dbReference>
<feature type="region of interest" description="Disordered" evidence="1">
    <location>
        <begin position="169"/>
        <end position="205"/>
    </location>
</feature>
<dbReference type="Pfam" id="PF00188">
    <property type="entry name" value="CAP"/>
    <property type="match status" value="1"/>
</dbReference>
<keyword evidence="2" id="KW-0732">Signal</keyword>
<dbReference type="PANTHER" id="PTHR31157">
    <property type="entry name" value="SCP DOMAIN-CONTAINING PROTEIN"/>
    <property type="match status" value="1"/>
</dbReference>
<name>A0A9K3KJ15_9STRA</name>
<evidence type="ECO:0000256" key="2">
    <source>
        <dbReference type="SAM" id="SignalP"/>
    </source>
</evidence>
<dbReference type="EMBL" id="JAGRRH010000023">
    <property type="protein sequence ID" value="KAG7344614.1"/>
    <property type="molecule type" value="Genomic_DNA"/>
</dbReference>
<reference evidence="4" key="2">
    <citation type="submission" date="2021-04" db="EMBL/GenBank/DDBJ databases">
        <authorList>
            <person name="Podell S."/>
        </authorList>
    </citation>
    <scope>NUCLEOTIDE SEQUENCE</scope>
    <source>
        <strain evidence="4">Hildebrandi</strain>
    </source>
</reference>
<gene>
    <name evidence="4" type="ORF">IV203_022622</name>
</gene>
<feature type="chain" id="PRO_5039952784" description="SCP domain-containing protein" evidence="2">
    <location>
        <begin position="32"/>
        <end position="445"/>
    </location>
</feature>
<dbReference type="CDD" id="cd05379">
    <property type="entry name" value="CAP_bacterial"/>
    <property type="match status" value="1"/>
</dbReference>
<evidence type="ECO:0000256" key="1">
    <source>
        <dbReference type="SAM" id="MobiDB-lite"/>
    </source>
</evidence>